<dbReference type="AlphaFoldDB" id="A0A2S6GXX3"/>
<sequence>MDAVPGVALHPVELDLLCTFAQVQPPFPLEAPSTGTSDVERQVLFGAAAQELRDRELADEDGPLDVAEEFVYLLRNCTGVLDLVLNRESGPLAAAVLTLRDEALLVTQDSTDPHGMTWLWAATLDEAVARLASFIPRAETPVTTPFSLPLRPLQAAFDVMMSRMPENGAGPVPMSQREIEELLNAHGIDDRVARRMVSSLQPVVGNGQLGVAVRDESEDQWRRGGRELRWLDTDRGRYRLANVDGDGDGDAWMSVNPLGNEELYGELRSLAVRIR</sequence>
<reference evidence="5 6" key="1">
    <citation type="submission" date="2018-02" db="EMBL/GenBank/DDBJ databases">
        <title>Genomic Encyclopedia of Archaeal and Bacterial Type Strains, Phase II (KMG-II): from individual species to whole genera.</title>
        <authorList>
            <person name="Goeker M."/>
        </authorList>
    </citation>
    <scope>NUCLEOTIDE SEQUENCE [LARGE SCALE GENOMIC DNA]</scope>
    <source>
        <strain evidence="5 6">YU 961-1</strain>
    </source>
</reference>
<organism evidence="5 6">
    <name type="scientific">Actinokineospora auranticolor</name>
    <dbReference type="NCBI Taxonomy" id="155976"/>
    <lineage>
        <taxon>Bacteria</taxon>
        <taxon>Bacillati</taxon>
        <taxon>Actinomycetota</taxon>
        <taxon>Actinomycetes</taxon>
        <taxon>Pseudonocardiales</taxon>
        <taxon>Pseudonocardiaceae</taxon>
        <taxon>Actinokineospora</taxon>
    </lineage>
</organism>
<name>A0A2S6GXX3_9PSEU</name>
<keyword evidence="3" id="KW-0963">Cytoplasm</keyword>
<dbReference type="OrthoDB" id="3680115at2"/>
<evidence type="ECO:0000313" key="5">
    <source>
        <dbReference type="EMBL" id="PPK70092.1"/>
    </source>
</evidence>
<comment type="caution">
    <text evidence="5">The sequence shown here is derived from an EMBL/GenBank/DDBJ whole genome shotgun (WGS) entry which is preliminary data.</text>
</comment>
<dbReference type="Pfam" id="PF14011">
    <property type="entry name" value="ESX-1_EspG"/>
    <property type="match status" value="1"/>
</dbReference>
<evidence type="ECO:0000256" key="1">
    <source>
        <dbReference type="ARBA" id="ARBA00004496"/>
    </source>
</evidence>
<evidence type="ECO:0000256" key="3">
    <source>
        <dbReference type="ARBA" id="ARBA00022490"/>
    </source>
</evidence>
<keyword evidence="6" id="KW-1185">Reference proteome</keyword>
<proteinExistence type="inferred from homology"/>
<accession>A0A2S6GXX3</accession>
<comment type="similarity">
    <text evidence="2">Belongs to the EspG family.</text>
</comment>
<dbReference type="Proteomes" id="UP000239203">
    <property type="component" value="Unassembled WGS sequence"/>
</dbReference>
<gene>
    <name evidence="5" type="ORF">CLV40_1022</name>
</gene>
<evidence type="ECO:0000313" key="6">
    <source>
        <dbReference type="Proteomes" id="UP000239203"/>
    </source>
</evidence>
<dbReference type="EMBL" id="PTIX01000002">
    <property type="protein sequence ID" value="PPK70092.1"/>
    <property type="molecule type" value="Genomic_DNA"/>
</dbReference>
<evidence type="ECO:0000256" key="4">
    <source>
        <dbReference type="ARBA" id="ARBA00023186"/>
    </source>
</evidence>
<dbReference type="RefSeq" id="WP_104476828.1">
    <property type="nucleotide sequence ID" value="NZ_CP154825.1"/>
</dbReference>
<protein>
    <submittedName>
        <fullName evidence="5">ESAT-6 protein secretion system EspG family protein</fullName>
    </submittedName>
</protein>
<comment type="subcellular location">
    <subcellularLocation>
        <location evidence="1">Cytoplasm</location>
    </subcellularLocation>
</comment>
<evidence type="ECO:0000256" key="2">
    <source>
        <dbReference type="ARBA" id="ARBA00006411"/>
    </source>
</evidence>
<keyword evidence="4" id="KW-0143">Chaperone</keyword>
<dbReference type="InterPro" id="IPR025734">
    <property type="entry name" value="EspG"/>
</dbReference>